<organism evidence="11 12">
    <name type="scientific">Vibrio mediterranei</name>
    <dbReference type="NCBI Taxonomy" id="689"/>
    <lineage>
        <taxon>Bacteria</taxon>
        <taxon>Pseudomonadati</taxon>
        <taxon>Pseudomonadota</taxon>
        <taxon>Gammaproteobacteria</taxon>
        <taxon>Vibrionales</taxon>
        <taxon>Vibrionaceae</taxon>
        <taxon>Vibrio</taxon>
    </lineage>
</organism>
<dbReference type="Pfam" id="PF22666">
    <property type="entry name" value="Glyco_hydro_2_N2"/>
    <property type="match status" value="1"/>
</dbReference>
<evidence type="ECO:0000259" key="10">
    <source>
        <dbReference type="Pfam" id="PF22666"/>
    </source>
</evidence>
<dbReference type="InterPro" id="IPR036156">
    <property type="entry name" value="Beta-gal/glucu_dom_sf"/>
</dbReference>
<evidence type="ECO:0000256" key="6">
    <source>
        <dbReference type="ARBA" id="ARBA00023295"/>
    </source>
</evidence>
<dbReference type="Gene3D" id="2.60.120.260">
    <property type="entry name" value="Galactose-binding domain-like"/>
    <property type="match status" value="1"/>
</dbReference>
<evidence type="ECO:0000259" key="8">
    <source>
        <dbReference type="Pfam" id="PF00703"/>
    </source>
</evidence>
<evidence type="ECO:0000256" key="2">
    <source>
        <dbReference type="ARBA" id="ARBA00007401"/>
    </source>
</evidence>
<accession>A0A3G4VF49</accession>
<dbReference type="InterPro" id="IPR006102">
    <property type="entry name" value="Ig-like_GH2"/>
</dbReference>
<dbReference type="Pfam" id="PF02836">
    <property type="entry name" value="Glyco_hydro_2_C"/>
    <property type="match status" value="1"/>
</dbReference>
<dbReference type="InterPro" id="IPR013783">
    <property type="entry name" value="Ig-like_fold"/>
</dbReference>
<feature type="signal peptide" evidence="7">
    <location>
        <begin position="1"/>
        <end position="23"/>
    </location>
</feature>
<dbReference type="Gene3D" id="2.60.40.10">
    <property type="entry name" value="Immunoglobulins"/>
    <property type="match status" value="1"/>
</dbReference>
<keyword evidence="4 7" id="KW-0732">Signal</keyword>
<dbReference type="Gene3D" id="3.20.20.80">
    <property type="entry name" value="Glycosidases"/>
    <property type="match status" value="1"/>
</dbReference>
<reference evidence="11 12" key="1">
    <citation type="submission" date="2018-11" db="EMBL/GenBank/DDBJ databases">
        <title>Complete Genome Sequence of Vbrio mediterranei 117-T6: a Potential Pathogen Bacteria Isolated from the Conchocelis of Pyropia.</title>
        <authorList>
            <person name="Liu Q."/>
        </authorList>
    </citation>
    <scope>NUCLEOTIDE SEQUENCE [LARGE SCALE GENOMIC DNA]</scope>
    <source>
        <strain evidence="11 12">117-T6</strain>
    </source>
</reference>
<sequence length="718" mass="82116">MWRWIAKLSIGILLVGCTSTELAHTDATQSLDGYWDFKKLSSENAEQTSIAVPSNWYSSGVEYSGSALYQTNFDVSNYDSSKRYWLKFDAVDYQARVALNNIPFTPHSGYFAPFDYEVTNVIKTNDNQLSVVVTSENDQKVEDWSLNKKEIKGVLNHHDTRPGGAWSDRGQEANSGGIWGSVALERTGPIAIKAFKFVPEISRDGETTGQLKLTLDSSITADATIVITLQRHNTERSEATIERYEFTRSVIKGKSDILWTIPSMKRELWWPYDWGTPSLYDLSVEVFEGERILSHQRSEKIGFRHFEYSEDNQHFYVNFQPYFIRGTNYIGSQWLGEMGNEEYERDLLLMREANINSVRVHAHVAGKRFYDKADELGLIVWQDFPLQWGYEDSIGLVSEAESQARDMTDMLYNHPSIAFWSAHNEPPWDATWMKYKYQSYQPDHNLELTKAVYQALKATGDHRIAREASYSHEHPWFGWYSGHYKDYRKIAGPPIISEFGAQSFPDVDVVETILNGESNWPLNKAQLKKLSYHNYQHHETLNIAGVEVGNSLNDYIANTQQYQRQVNKYAAEQLRLKKNKGIAAIYQFMFVDSWQAVTWAILDAERNPKPAYFAVKESFQPILAIASVNNDKSSKIINISVINDSRSEFSKATVSLECFDNNNELNLCWEQNDVIIASNSISDIASVPLNMVGSEFVIDIKSRDGEVISSNHYSKGDY</sequence>
<dbReference type="SUPFAM" id="SSF49785">
    <property type="entry name" value="Galactose-binding domain-like"/>
    <property type="match status" value="1"/>
</dbReference>
<gene>
    <name evidence="11" type="ORF">ECB94_16860</name>
</gene>
<dbReference type="InterPro" id="IPR017853">
    <property type="entry name" value="GH"/>
</dbReference>
<name>A0A3G4VF49_9VIBR</name>
<feature type="chain" id="PRO_5018137239" description="beta-mannosidase" evidence="7">
    <location>
        <begin position="24"/>
        <end position="718"/>
    </location>
</feature>
<dbReference type="InterPro" id="IPR006103">
    <property type="entry name" value="Glyco_hydro_2_cat"/>
</dbReference>
<evidence type="ECO:0000256" key="4">
    <source>
        <dbReference type="ARBA" id="ARBA00022729"/>
    </source>
</evidence>
<evidence type="ECO:0000313" key="12">
    <source>
        <dbReference type="Proteomes" id="UP000279760"/>
    </source>
</evidence>
<comment type="catalytic activity">
    <reaction evidence="1">
        <text>Hydrolysis of terminal, non-reducing beta-D-mannose residues in beta-D-mannosides.</text>
        <dbReference type="EC" id="3.2.1.25"/>
    </reaction>
</comment>
<feature type="domain" description="Glycoside hydrolase family 2 catalytic" evidence="9">
    <location>
        <begin position="312"/>
        <end position="622"/>
    </location>
</feature>
<evidence type="ECO:0000259" key="9">
    <source>
        <dbReference type="Pfam" id="PF02836"/>
    </source>
</evidence>
<protein>
    <recommendedName>
        <fullName evidence="3">beta-mannosidase</fullName>
        <ecNumber evidence="3">3.2.1.25</ecNumber>
    </recommendedName>
</protein>
<dbReference type="Proteomes" id="UP000279760">
    <property type="component" value="Chromosome 1"/>
</dbReference>
<evidence type="ECO:0000256" key="3">
    <source>
        <dbReference type="ARBA" id="ARBA00012754"/>
    </source>
</evidence>
<comment type="similarity">
    <text evidence="2">Belongs to the glycosyl hydrolase 2 family.</text>
</comment>
<evidence type="ECO:0000256" key="7">
    <source>
        <dbReference type="SAM" id="SignalP"/>
    </source>
</evidence>
<feature type="domain" description="Glycoside hydrolase family 2 immunoglobulin-like beta-sandwich" evidence="8">
    <location>
        <begin position="191"/>
        <end position="304"/>
    </location>
</feature>
<dbReference type="PANTHER" id="PTHR43730">
    <property type="entry name" value="BETA-MANNOSIDASE"/>
    <property type="match status" value="1"/>
</dbReference>
<dbReference type="InterPro" id="IPR008979">
    <property type="entry name" value="Galactose-bd-like_sf"/>
</dbReference>
<dbReference type="EC" id="3.2.1.25" evidence="3"/>
<keyword evidence="6" id="KW-0326">Glycosidase</keyword>
<evidence type="ECO:0000256" key="1">
    <source>
        <dbReference type="ARBA" id="ARBA00000829"/>
    </source>
</evidence>
<dbReference type="GO" id="GO:0006516">
    <property type="term" value="P:glycoprotein catabolic process"/>
    <property type="evidence" value="ECO:0007669"/>
    <property type="project" value="TreeGrafter"/>
</dbReference>
<keyword evidence="5" id="KW-0378">Hydrolase</keyword>
<dbReference type="SUPFAM" id="SSF51445">
    <property type="entry name" value="(Trans)glycosidases"/>
    <property type="match status" value="1"/>
</dbReference>
<feature type="domain" description="Beta-mannosidase-like galactose-binding" evidence="10">
    <location>
        <begin position="68"/>
        <end position="152"/>
    </location>
</feature>
<dbReference type="InterPro" id="IPR054593">
    <property type="entry name" value="Beta-mannosidase-like_N2"/>
</dbReference>
<dbReference type="GO" id="GO:0004567">
    <property type="term" value="F:beta-mannosidase activity"/>
    <property type="evidence" value="ECO:0007669"/>
    <property type="project" value="UniProtKB-EC"/>
</dbReference>
<dbReference type="SUPFAM" id="SSF49303">
    <property type="entry name" value="beta-Galactosidase/glucuronidase domain"/>
    <property type="match status" value="1"/>
</dbReference>
<evidence type="ECO:0000313" key="11">
    <source>
        <dbReference type="EMBL" id="AYV22819.1"/>
    </source>
</evidence>
<dbReference type="RefSeq" id="WP_124941084.1">
    <property type="nucleotide sequence ID" value="NZ_CP033577.1"/>
</dbReference>
<dbReference type="EMBL" id="CP033577">
    <property type="protein sequence ID" value="AYV22819.1"/>
    <property type="molecule type" value="Genomic_DNA"/>
</dbReference>
<dbReference type="Pfam" id="PF00703">
    <property type="entry name" value="Glyco_hydro_2"/>
    <property type="match status" value="1"/>
</dbReference>
<dbReference type="PANTHER" id="PTHR43730:SF1">
    <property type="entry name" value="BETA-MANNOSIDASE"/>
    <property type="match status" value="1"/>
</dbReference>
<dbReference type="GO" id="GO:0005975">
    <property type="term" value="P:carbohydrate metabolic process"/>
    <property type="evidence" value="ECO:0007669"/>
    <property type="project" value="InterPro"/>
</dbReference>
<evidence type="ECO:0000256" key="5">
    <source>
        <dbReference type="ARBA" id="ARBA00022801"/>
    </source>
</evidence>
<dbReference type="InterPro" id="IPR050887">
    <property type="entry name" value="Beta-mannosidase_GH2"/>
</dbReference>
<dbReference type="AlphaFoldDB" id="A0A3G4VF49"/>
<proteinExistence type="inferred from homology"/>